<feature type="compositionally biased region" description="Basic and acidic residues" evidence="7">
    <location>
        <begin position="359"/>
        <end position="369"/>
    </location>
</feature>
<dbReference type="GO" id="GO:0003677">
    <property type="term" value="F:DNA binding"/>
    <property type="evidence" value="ECO:0007669"/>
    <property type="project" value="UniProtKB-KW"/>
</dbReference>
<feature type="compositionally biased region" description="Basic and acidic residues" evidence="7">
    <location>
        <begin position="1"/>
        <end position="47"/>
    </location>
</feature>
<feature type="compositionally biased region" description="Basic and acidic residues" evidence="7">
    <location>
        <begin position="83"/>
        <end position="93"/>
    </location>
</feature>
<evidence type="ECO:0000313" key="10">
    <source>
        <dbReference type="Proteomes" id="UP000516314"/>
    </source>
</evidence>
<protein>
    <submittedName>
        <fullName evidence="9">(thale cress) hypothetical protein</fullName>
    </submittedName>
</protein>
<feature type="region of interest" description="Disordered" evidence="7">
    <location>
        <begin position="1"/>
        <end position="130"/>
    </location>
</feature>
<keyword evidence="3" id="KW-0805">Transcription regulation</keyword>
<feature type="domain" description="DEK-C" evidence="8">
    <location>
        <begin position="387"/>
        <end position="434"/>
    </location>
</feature>
<dbReference type="FunFam" id="1.10.10.60:FF:000220">
    <property type="entry name" value="DEK domain-containing chromatin associated protein"/>
    <property type="match status" value="1"/>
</dbReference>
<feature type="region of interest" description="Disordered" evidence="7">
    <location>
        <begin position="247"/>
        <end position="390"/>
    </location>
</feature>
<dbReference type="AlphaFoldDB" id="A0A7G2FJH0"/>
<comment type="subcellular location">
    <subcellularLocation>
        <location evidence="1">Nucleus</location>
        <location evidence="1">Nucleolus</location>
    </subcellularLocation>
</comment>
<feature type="compositionally biased region" description="Acidic residues" evidence="7">
    <location>
        <begin position="287"/>
        <end position="333"/>
    </location>
</feature>
<keyword evidence="5" id="KW-0804">Transcription</keyword>
<name>A0A7G2FJH0_ARATH</name>
<dbReference type="SUPFAM" id="SSF109715">
    <property type="entry name" value="DEK C-terminal domain"/>
    <property type="match status" value="1"/>
</dbReference>
<keyword evidence="6" id="KW-0539">Nucleus</keyword>
<organism evidence="9 10">
    <name type="scientific">Arabidopsis thaliana</name>
    <name type="common">Mouse-ear cress</name>
    <dbReference type="NCBI Taxonomy" id="3702"/>
    <lineage>
        <taxon>Eukaryota</taxon>
        <taxon>Viridiplantae</taxon>
        <taxon>Streptophyta</taxon>
        <taxon>Embryophyta</taxon>
        <taxon>Tracheophyta</taxon>
        <taxon>Spermatophyta</taxon>
        <taxon>Magnoliopsida</taxon>
        <taxon>eudicotyledons</taxon>
        <taxon>Gunneridae</taxon>
        <taxon>Pentapetalae</taxon>
        <taxon>rosids</taxon>
        <taxon>malvids</taxon>
        <taxon>Brassicales</taxon>
        <taxon>Brassicaceae</taxon>
        <taxon>Camelineae</taxon>
        <taxon>Arabidopsis</taxon>
    </lineage>
</organism>
<dbReference type="PANTHER" id="PTHR13468">
    <property type="entry name" value="DEK PROTEIN"/>
    <property type="match status" value="1"/>
</dbReference>
<evidence type="ECO:0000256" key="1">
    <source>
        <dbReference type="ARBA" id="ARBA00004604"/>
    </source>
</evidence>
<feature type="compositionally biased region" description="Basic and acidic residues" evidence="7">
    <location>
        <begin position="57"/>
        <end position="68"/>
    </location>
</feature>
<proteinExistence type="predicted"/>
<evidence type="ECO:0000256" key="2">
    <source>
        <dbReference type="ARBA" id="ARBA00022853"/>
    </source>
</evidence>
<reference evidence="9 10" key="1">
    <citation type="submission" date="2020-09" db="EMBL/GenBank/DDBJ databases">
        <authorList>
            <person name="Ashkenazy H."/>
        </authorList>
    </citation>
    <scope>NUCLEOTIDE SEQUENCE [LARGE SCALE GENOMIC DNA]</scope>
    <source>
        <strain evidence="10">cv. Cdm-0</strain>
    </source>
</reference>
<dbReference type="GO" id="GO:0006325">
    <property type="term" value="P:chromatin organization"/>
    <property type="evidence" value="ECO:0007669"/>
    <property type="project" value="UniProtKB-KW"/>
</dbReference>
<evidence type="ECO:0000259" key="8">
    <source>
        <dbReference type="PROSITE" id="PS51998"/>
    </source>
</evidence>
<feature type="compositionally biased region" description="Basic and acidic residues" evidence="7">
    <location>
        <begin position="100"/>
        <end position="110"/>
    </location>
</feature>
<evidence type="ECO:0000256" key="5">
    <source>
        <dbReference type="ARBA" id="ARBA00023163"/>
    </source>
</evidence>
<evidence type="ECO:0000256" key="4">
    <source>
        <dbReference type="ARBA" id="ARBA00023125"/>
    </source>
</evidence>
<dbReference type="InterPro" id="IPR014876">
    <property type="entry name" value="DEK_C"/>
</dbReference>
<evidence type="ECO:0000256" key="3">
    <source>
        <dbReference type="ARBA" id="ARBA00023015"/>
    </source>
</evidence>
<feature type="compositionally biased region" description="Basic residues" evidence="7">
    <location>
        <begin position="370"/>
        <end position="383"/>
    </location>
</feature>
<keyword evidence="2" id="KW-0156">Chromatin regulator</keyword>
<dbReference type="EMBL" id="LR881470">
    <property type="protein sequence ID" value="CAD5335730.1"/>
    <property type="molecule type" value="Genomic_DNA"/>
</dbReference>
<dbReference type="Pfam" id="PF08766">
    <property type="entry name" value="DEK_C"/>
    <property type="match status" value="1"/>
</dbReference>
<keyword evidence="4" id="KW-0238">DNA-binding</keyword>
<dbReference type="PANTHER" id="PTHR13468:SF10">
    <property type="entry name" value="DEK DOMAIN-CONTAINING CHROMATIN-ASSOCIATED PROTEIN 2"/>
    <property type="match status" value="1"/>
</dbReference>
<sequence>MATETLDEKTPEVNSPAKEEIDVVPKEEKEVEKEKVDSPRIGEAEEEKKEDEEEGEAKEGELGEKDKEDDVESEEEEEEEEGSGSKKSSEKETVTPTSERPTRERKKVERFSLSTPMRAPPSKSVSIEKGRGTPLREIPNVAHKLSKRKADDNLMLLHTILFGKKAKAQMVKRNIGQFSGFAWSEKEEEKQRARIKEKIDKCVKEKLIVFCDVLDIPISRSNVKKEELAVKVLEFLESPKETRDVIIADQEKQAKKRKSTPKRGKSGESSDTPAKRKRQTKKRDLPSDTEEGKDEGDADSEGTNDPHEEDDAAPEEESDHEKTDTDDEKDEVEVEKPSKKKSSSKKTVEESSGSKAKKQKVDHVESSKEKSKKQPRKATKKGKAKAEPTRKEMLEVVSKILKEVDFNTATLSDILQKLSDHFGVELSHRKPESK</sequence>
<dbReference type="GO" id="GO:0005730">
    <property type="term" value="C:nucleolus"/>
    <property type="evidence" value="ECO:0007669"/>
    <property type="project" value="UniProtKB-SubCell"/>
</dbReference>
<feature type="compositionally biased region" description="Basic residues" evidence="7">
    <location>
        <begin position="254"/>
        <end position="264"/>
    </location>
</feature>
<evidence type="ECO:0000313" key="9">
    <source>
        <dbReference type="EMBL" id="CAD5335730.1"/>
    </source>
</evidence>
<evidence type="ECO:0000256" key="6">
    <source>
        <dbReference type="ARBA" id="ARBA00023242"/>
    </source>
</evidence>
<dbReference type="Gene3D" id="1.10.10.60">
    <property type="entry name" value="Homeodomain-like"/>
    <property type="match status" value="1"/>
</dbReference>
<accession>A0A7G2FJH0</accession>
<evidence type="ECO:0000256" key="7">
    <source>
        <dbReference type="SAM" id="MobiDB-lite"/>
    </source>
</evidence>
<gene>
    <name evidence="9" type="ORF">AT9943_LOCUS22954</name>
</gene>
<dbReference type="PROSITE" id="PS51998">
    <property type="entry name" value="DEK_C"/>
    <property type="match status" value="1"/>
</dbReference>
<dbReference type="InterPro" id="IPR044198">
    <property type="entry name" value="DEK"/>
</dbReference>
<dbReference type="Proteomes" id="UP000516314">
    <property type="component" value="Chromosome 5"/>
</dbReference>
<feature type="compositionally biased region" description="Acidic residues" evidence="7">
    <location>
        <begin position="69"/>
        <end position="82"/>
    </location>
</feature>